<keyword evidence="1" id="KW-0175">Coiled coil</keyword>
<dbReference type="HOGENOM" id="CLU_022176_3_0_0"/>
<dbReference type="EMBL" id="CP003532">
    <property type="protein sequence ID" value="AFK07356.1"/>
    <property type="molecule type" value="Genomic_DNA"/>
</dbReference>
<dbReference type="Gene3D" id="1.25.40.10">
    <property type="entry name" value="Tetratricopeptide repeat domain"/>
    <property type="match status" value="1"/>
</dbReference>
<dbReference type="KEGG" id="mpg:Theba_1763"/>
<dbReference type="Pfam" id="PF00990">
    <property type="entry name" value="GGDEF"/>
    <property type="match status" value="1"/>
</dbReference>
<dbReference type="Gene3D" id="3.30.70.270">
    <property type="match status" value="1"/>
</dbReference>
<dbReference type="SUPFAM" id="SSF48452">
    <property type="entry name" value="TPR-like"/>
    <property type="match status" value="2"/>
</dbReference>
<dbReference type="InterPro" id="IPR043128">
    <property type="entry name" value="Rev_trsase/Diguanyl_cyclase"/>
</dbReference>
<dbReference type="eggNOG" id="COG3706">
    <property type="taxonomic scope" value="Bacteria"/>
</dbReference>
<reference evidence="3 5" key="1">
    <citation type="journal article" date="2012" name="Genome Biol. Evol.">
        <title>Genome Sequence of the Mesophilic Thermotogales Bacterium Mesotoga prima MesG1.Ag.4.2 Reveals the Largest Thermotogales Genome To Date.</title>
        <authorList>
            <person name="Zhaxybayeva O."/>
            <person name="Swithers K.S."/>
            <person name="Foght J."/>
            <person name="Green A.G."/>
            <person name="Bruce D."/>
            <person name="Detter C."/>
            <person name="Han S."/>
            <person name="Teshima H."/>
            <person name="Han J."/>
            <person name="Woyke T."/>
            <person name="Pitluck S."/>
            <person name="Nolan M."/>
            <person name="Ivanova N."/>
            <person name="Pati A."/>
            <person name="Land M.L."/>
            <person name="Dlutek M."/>
            <person name="Doolittle W.F."/>
            <person name="Noll K.M."/>
            <person name="Nesbo C.L."/>
        </authorList>
    </citation>
    <scope>NUCLEOTIDE SEQUENCE [LARGE SCALE GENOMIC DNA]</scope>
    <source>
        <strain evidence="5">mesG1.Ag.4.2</strain>
        <strain evidence="3">MesG1.Ag.4.2</strain>
    </source>
</reference>
<evidence type="ECO:0000259" key="2">
    <source>
        <dbReference type="PROSITE" id="PS50887"/>
    </source>
</evidence>
<dbReference type="SMART" id="SM00028">
    <property type="entry name" value="TPR"/>
    <property type="match status" value="4"/>
</dbReference>
<evidence type="ECO:0000313" key="3">
    <source>
        <dbReference type="EMBL" id="AFK07356.1"/>
    </source>
</evidence>
<evidence type="ECO:0000256" key="1">
    <source>
        <dbReference type="SAM" id="Coils"/>
    </source>
</evidence>
<dbReference type="RefSeq" id="WP_014731250.1">
    <property type="nucleotide sequence ID" value="NC_017934.1"/>
</dbReference>
<dbReference type="FunFam" id="3.30.70.270:FF:000001">
    <property type="entry name" value="Diguanylate cyclase domain protein"/>
    <property type="match status" value="1"/>
</dbReference>
<gene>
    <name evidence="3" type="ORF">Theba_1696</name>
    <name evidence="4" type="ORF">Theba_1763</name>
</gene>
<dbReference type="Proteomes" id="UP000002881">
    <property type="component" value="Chromosome"/>
</dbReference>
<dbReference type="InterPro" id="IPR019734">
    <property type="entry name" value="TPR_rpt"/>
</dbReference>
<dbReference type="SMART" id="SM00267">
    <property type="entry name" value="GGDEF"/>
    <property type="match status" value="1"/>
</dbReference>
<keyword evidence="5" id="KW-1185">Reference proteome</keyword>
<dbReference type="PANTHER" id="PTHR45138">
    <property type="entry name" value="REGULATORY COMPONENTS OF SENSORY TRANSDUCTION SYSTEM"/>
    <property type="match status" value="1"/>
</dbReference>
<accession>I2F603</accession>
<organism evidence="3 5">
    <name type="scientific">Mesotoga prima MesG1.Ag.4.2</name>
    <dbReference type="NCBI Taxonomy" id="660470"/>
    <lineage>
        <taxon>Bacteria</taxon>
        <taxon>Thermotogati</taxon>
        <taxon>Thermotogota</taxon>
        <taxon>Thermotogae</taxon>
        <taxon>Kosmotogales</taxon>
        <taxon>Kosmotogaceae</taxon>
        <taxon>Mesotoga</taxon>
    </lineage>
</organism>
<dbReference type="STRING" id="660470.Theba_1696"/>
<evidence type="ECO:0000313" key="5">
    <source>
        <dbReference type="Proteomes" id="UP000002881"/>
    </source>
</evidence>
<dbReference type="PANTHER" id="PTHR45138:SF9">
    <property type="entry name" value="DIGUANYLATE CYCLASE DGCM-RELATED"/>
    <property type="match status" value="1"/>
</dbReference>
<dbReference type="InterPro" id="IPR011990">
    <property type="entry name" value="TPR-like_helical_dom_sf"/>
</dbReference>
<dbReference type="eggNOG" id="COG0457">
    <property type="taxonomic scope" value="Bacteria"/>
</dbReference>
<proteinExistence type="predicted"/>
<dbReference type="GO" id="GO:0052621">
    <property type="term" value="F:diguanylate cyclase activity"/>
    <property type="evidence" value="ECO:0007669"/>
    <property type="project" value="TreeGrafter"/>
</dbReference>
<feature type="domain" description="GGDEF" evidence="2">
    <location>
        <begin position="395"/>
        <end position="520"/>
    </location>
</feature>
<evidence type="ECO:0000313" key="4">
    <source>
        <dbReference type="EMBL" id="AFK07419.1"/>
    </source>
</evidence>
<protein>
    <submittedName>
        <fullName evidence="3">Diguanylate cyclase (GGDEF) domain-containing protein</fullName>
    </submittedName>
</protein>
<dbReference type="NCBIfam" id="TIGR00254">
    <property type="entry name" value="GGDEF"/>
    <property type="match status" value="1"/>
</dbReference>
<dbReference type="InterPro" id="IPR000160">
    <property type="entry name" value="GGDEF_dom"/>
</dbReference>
<dbReference type="InterPro" id="IPR050469">
    <property type="entry name" value="Diguanylate_Cyclase"/>
</dbReference>
<dbReference type="InterPro" id="IPR029787">
    <property type="entry name" value="Nucleotide_cyclase"/>
</dbReference>
<dbReference type="AlphaFoldDB" id="I2F603"/>
<dbReference type="GeneID" id="87107534"/>
<dbReference type="Pfam" id="PF13424">
    <property type="entry name" value="TPR_12"/>
    <property type="match status" value="1"/>
</dbReference>
<feature type="coiled-coil region" evidence="1">
    <location>
        <begin position="323"/>
        <end position="364"/>
    </location>
</feature>
<dbReference type="EMBL" id="CP003532">
    <property type="protein sequence ID" value="AFK07419.1"/>
    <property type="molecule type" value="Genomic_DNA"/>
</dbReference>
<name>I2F603_9BACT</name>
<dbReference type="KEGG" id="mpg:Theba_1696"/>
<sequence>MTEKRSIKEIMKAYSEVPDKDFRQKLKILNELSQTMFKEGKPLLASETVKAELSRIEAPACIELANITHNMIKYSCVVGNYDASIEYALKAVDLFKEFGTADDVNDVIGNIGGVYVYMERFEESLEYTDKALEYARAIGDDLAVANFQNNKAVALKGLERFEEAMDCLNKAIEIKLSLRKKADLCNSYFNLSEVLISAERYDEVPAIFKKTEPLVKEIEDPAGSAEFDFLKAQYYMGTGNYAKALEKIESYIEYQKESGSMSKVPGALRNKIKIHEELGEEGLALETYRELDLLSQRTYKETCSARAAELAASFRFQQKMHEIQLLSNQNLELQEAKTTIEKQYEELLEIDSKLKKANELLEKQAEIDPLTGLLNQKKMYPIIEREINRATRYGTPLSMIMIDLDNFKNVNDTYGHLQGDILLKNVAGIIRSSLRKVDFVFRYGGEEFLVLLPSSDLQMASSTADRLRDELAKTTYPKVTMSAGVSSWSGEDATHFIQKTDHLLYAAKGKGKNRVEFQKGS</sequence>
<dbReference type="CDD" id="cd01949">
    <property type="entry name" value="GGDEF"/>
    <property type="match status" value="1"/>
</dbReference>
<dbReference type="PROSITE" id="PS50887">
    <property type="entry name" value="GGDEF"/>
    <property type="match status" value="1"/>
</dbReference>
<dbReference type="SUPFAM" id="SSF55073">
    <property type="entry name" value="Nucleotide cyclase"/>
    <property type="match status" value="1"/>
</dbReference>